<dbReference type="Gene3D" id="2.40.30.170">
    <property type="match status" value="1"/>
</dbReference>
<dbReference type="Gene3D" id="2.40.50.100">
    <property type="match status" value="1"/>
</dbReference>
<keyword evidence="5" id="KW-1185">Reference proteome</keyword>
<dbReference type="EMBL" id="AP012204">
    <property type="protein sequence ID" value="BAK33731.1"/>
    <property type="molecule type" value="Genomic_DNA"/>
</dbReference>
<evidence type="ECO:0000256" key="2">
    <source>
        <dbReference type="ARBA" id="ARBA00023054"/>
    </source>
</evidence>
<dbReference type="STRING" id="1032480.MLP_07170"/>
<gene>
    <name evidence="4" type="ordered locus">MLP_07170</name>
</gene>
<sequence length="544" mass="54547">MSVRRGQLRRVGAVAGSVALLVGLASCSADGHTAAAAKTATVTRGDVTAGVSANGSFAAVTSENLGFAAGGKLTSVKVKVGDHVEAGQVLAKIDSRVARRALEQAEANLAAQQAGLGRISDATTVSGAQSSVDQARNVVSATKGQAAAGAEADQRAIDRTKVQLNTDEDALSSARGALSDLESQCSQAASAASAAKANAKLLQTAMQQLQSSDPEVVAQAQQTLQQLNSQLAAPTNTSNATACASVPTAKAAVTAAKQKVVADKTALVAAQQKKKVDAASGKLAVENAQQAVVAAQNGLNASAADRPHSLDQQQALVDAAQAAVDTAQKTVDDTELVAPADGTITVINGRRGEYVAPSTGTTALAPGSEAAIPGSSTAVSATGASRPGGTQFMVLSDIDKVQLVLPFEQSDAARLKPGQSVSVQPDALPGVELAGTVISVSPSSTVTAGAISYLATIGMDESNSKLKDGQTARATVITRKRSEVLTVPNQAVHQQGGSSAVVLLNSDGSQQTVLFQAGAVGAETTEVKSGLTEGQHVVLPDGAN</sequence>
<accession>F5XL43</accession>
<dbReference type="PROSITE" id="PS51257">
    <property type="entry name" value="PROKAR_LIPOPROTEIN"/>
    <property type="match status" value="1"/>
</dbReference>
<dbReference type="HOGENOM" id="CLU_018816_14_2_11"/>
<evidence type="ECO:0000256" key="3">
    <source>
        <dbReference type="SAM" id="SignalP"/>
    </source>
</evidence>
<name>F5XL43_MICPN</name>
<dbReference type="OrthoDB" id="3563414at2"/>
<dbReference type="GO" id="GO:0030313">
    <property type="term" value="C:cell envelope"/>
    <property type="evidence" value="ECO:0007669"/>
    <property type="project" value="UniProtKB-SubCell"/>
</dbReference>
<evidence type="ECO:0000313" key="4">
    <source>
        <dbReference type="EMBL" id="BAK33731.1"/>
    </source>
</evidence>
<dbReference type="Proteomes" id="UP000007947">
    <property type="component" value="Chromosome"/>
</dbReference>
<dbReference type="Gene3D" id="6.20.50.140">
    <property type="match status" value="1"/>
</dbReference>
<reference evidence="4 5" key="1">
    <citation type="submission" date="2011-05" db="EMBL/GenBank/DDBJ databases">
        <title>Whole genome sequence of Microlunatus phosphovorus NM-1.</title>
        <authorList>
            <person name="Hosoyama A."/>
            <person name="Sasaki K."/>
            <person name="Harada T."/>
            <person name="Igarashi R."/>
            <person name="Kawakoshi A."/>
            <person name="Sasagawa M."/>
            <person name="Fukada J."/>
            <person name="Nakamura S."/>
            <person name="Katano Y."/>
            <person name="Hanada S."/>
            <person name="Kamagata Y."/>
            <person name="Nakamura N."/>
            <person name="Yamazaki S."/>
            <person name="Fujita N."/>
        </authorList>
    </citation>
    <scope>NUCLEOTIDE SEQUENCE [LARGE SCALE GENOMIC DNA]</scope>
    <source>
        <strain evidence="5">ATCC 700054 / DSM 10555 / JCM 9379 / NBRC 101784 / NCIMB 13414 / VKM Ac-1990 / NM-1</strain>
    </source>
</reference>
<comment type="subcellular location">
    <subcellularLocation>
        <location evidence="1">Cell envelope</location>
    </subcellularLocation>
</comment>
<protein>
    <submittedName>
        <fullName evidence="4">Uncharacterized protein</fullName>
    </submittedName>
</protein>
<dbReference type="eggNOG" id="COG0845">
    <property type="taxonomic scope" value="Bacteria"/>
</dbReference>
<feature type="signal peptide" evidence="3">
    <location>
        <begin position="1"/>
        <end position="31"/>
    </location>
</feature>
<proteinExistence type="predicted"/>
<dbReference type="PANTHER" id="PTHR32347">
    <property type="entry name" value="EFFLUX SYSTEM COMPONENT YKNX-RELATED"/>
    <property type="match status" value="1"/>
</dbReference>
<dbReference type="RefSeq" id="WP_013861620.1">
    <property type="nucleotide sequence ID" value="NC_015635.1"/>
</dbReference>
<evidence type="ECO:0000256" key="1">
    <source>
        <dbReference type="ARBA" id="ARBA00004196"/>
    </source>
</evidence>
<dbReference type="KEGG" id="mph:MLP_07170"/>
<dbReference type="InterPro" id="IPR050465">
    <property type="entry name" value="UPF0194_transport"/>
</dbReference>
<feature type="chain" id="PRO_5038980737" evidence="3">
    <location>
        <begin position="32"/>
        <end position="544"/>
    </location>
</feature>
<keyword evidence="2" id="KW-0175">Coiled coil</keyword>
<dbReference type="SUPFAM" id="SSF111369">
    <property type="entry name" value="HlyD-like secretion proteins"/>
    <property type="match status" value="2"/>
</dbReference>
<keyword evidence="3" id="KW-0732">Signal</keyword>
<organism evidence="4 5">
    <name type="scientific">Microlunatus phosphovorus (strain ATCC 700054 / DSM 10555 / JCM 9379 / NBRC 101784 / NCIMB 13414 / VKM Ac-1990 / NM-1)</name>
    <dbReference type="NCBI Taxonomy" id="1032480"/>
    <lineage>
        <taxon>Bacteria</taxon>
        <taxon>Bacillati</taxon>
        <taxon>Actinomycetota</taxon>
        <taxon>Actinomycetes</taxon>
        <taxon>Propionibacteriales</taxon>
        <taxon>Propionibacteriaceae</taxon>
        <taxon>Microlunatus</taxon>
    </lineage>
</organism>
<evidence type="ECO:0000313" key="5">
    <source>
        <dbReference type="Proteomes" id="UP000007947"/>
    </source>
</evidence>
<dbReference type="PANTHER" id="PTHR32347:SF23">
    <property type="entry name" value="BLL5650 PROTEIN"/>
    <property type="match status" value="1"/>
</dbReference>
<dbReference type="AlphaFoldDB" id="F5XL43"/>